<organism evidence="1 2">
    <name type="scientific">Tagetes erecta</name>
    <name type="common">African marigold</name>
    <dbReference type="NCBI Taxonomy" id="13708"/>
    <lineage>
        <taxon>Eukaryota</taxon>
        <taxon>Viridiplantae</taxon>
        <taxon>Streptophyta</taxon>
        <taxon>Embryophyta</taxon>
        <taxon>Tracheophyta</taxon>
        <taxon>Spermatophyta</taxon>
        <taxon>Magnoliopsida</taxon>
        <taxon>eudicotyledons</taxon>
        <taxon>Gunneridae</taxon>
        <taxon>Pentapetalae</taxon>
        <taxon>asterids</taxon>
        <taxon>campanulids</taxon>
        <taxon>Asterales</taxon>
        <taxon>Asteraceae</taxon>
        <taxon>Asteroideae</taxon>
        <taxon>Heliantheae alliance</taxon>
        <taxon>Tageteae</taxon>
        <taxon>Tagetes</taxon>
    </lineage>
</organism>
<dbReference type="AlphaFoldDB" id="A0AAD8KMN2"/>
<sequence length="88" mass="10377">MHMHTLKLTGGNIIFLFIPKPWDTHTKTNTLPVEEKCFNSTSCRQNSIQFRRICSRSSKRFIVFSATFSFSSVSTNLHDQFRKYCLRR</sequence>
<comment type="caution">
    <text evidence="1">The sequence shown here is derived from an EMBL/GenBank/DDBJ whole genome shotgun (WGS) entry which is preliminary data.</text>
</comment>
<keyword evidence="2" id="KW-1185">Reference proteome</keyword>
<gene>
    <name evidence="1" type="ORF">QVD17_21225</name>
</gene>
<evidence type="ECO:0000313" key="2">
    <source>
        <dbReference type="Proteomes" id="UP001229421"/>
    </source>
</evidence>
<protein>
    <submittedName>
        <fullName evidence="1">Uncharacterized protein</fullName>
    </submittedName>
</protein>
<dbReference type="EMBL" id="JAUHHV010000005">
    <property type="protein sequence ID" value="KAK1425864.1"/>
    <property type="molecule type" value="Genomic_DNA"/>
</dbReference>
<name>A0AAD8KMN2_TARER</name>
<dbReference type="Proteomes" id="UP001229421">
    <property type="component" value="Unassembled WGS sequence"/>
</dbReference>
<accession>A0AAD8KMN2</accession>
<reference evidence="1" key="1">
    <citation type="journal article" date="2023" name="bioRxiv">
        <title>Improved chromosome-level genome assembly for marigold (Tagetes erecta).</title>
        <authorList>
            <person name="Jiang F."/>
            <person name="Yuan L."/>
            <person name="Wang S."/>
            <person name="Wang H."/>
            <person name="Xu D."/>
            <person name="Wang A."/>
            <person name="Fan W."/>
        </authorList>
    </citation>
    <scope>NUCLEOTIDE SEQUENCE</scope>
    <source>
        <strain evidence="1">WSJ</strain>
        <tissue evidence="1">Leaf</tissue>
    </source>
</reference>
<evidence type="ECO:0000313" key="1">
    <source>
        <dbReference type="EMBL" id="KAK1425864.1"/>
    </source>
</evidence>
<proteinExistence type="predicted"/>